<evidence type="ECO:0000256" key="1">
    <source>
        <dbReference type="ARBA" id="ARBA00004651"/>
    </source>
</evidence>
<feature type="transmembrane region" description="Helical" evidence="6">
    <location>
        <begin position="111"/>
        <end position="137"/>
    </location>
</feature>
<dbReference type="SUPFAM" id="SSF53649">
    <property type="entry name" value="Alkaline phosphatase-like"/>
    <property type="match status" value="1"/>
</dbReference>
<evidence type="ECO:0000256" key="6">
    <source>
        <dbReference type="SAM" id="Phobius"/>
    </source>
</evidence>
<dbReference type="AlphaFoldDB" id="A0A644TIS6"/>
<dbReference type="InterPro" id="IPR017850">
    <property type="entry name" value="Alkaline_phosphatase_core_sf"/>
</dbReference>
<evidence type="ECO:0000256" key="2">
    <source>
        <dbReference type="ARBA" id="ARBA00022475"/>
    </source>
</evidence>
<feature type="transmembrane region" description="Helical" evidence="6">
    <location>
        <begin position="47"/>
        <end position="74"/>
    </location>
</feature>
<dbReference type="Gene3D" id="3.40.720.10">
    <property type="entry name" value="Alkaline Phosphatase, subunit A"/>
    <property type="match status" value="1"/>
</dbReference>
<keyword evidence="4 6" id="KW-1133">Transmembrane helix</keyword>
<dbReference type="InterPro" id="IPR050448">
    <property type="entry name" value="OpgB/LTA_synthase_biosynth"/>
</dbReference>
<keyword evidence="3 6" id="KW-0812">Transmembrane</keyword>
<feature type="transmembrane region" description="Helical" evidence="6">
    <location>
        <begin position="190"/>
        <end position="216"/>
    </location>
</feature>
<dbReference type="GO" id="GO:0005886">
    <property type="term" value="C:plasma membrane"/>
    <property type="evidence" value="ECO:0007669"/>
    <property type="project" value="UniProtKB-SubCell"/>
</dbReference>
<feature type="domain" description="Sulfatase N-terminal" evidence="7">
    <location>
        <begin position="339"/>
        <end position="622"/>
    </location>
</feature>
<feature type="transmembrane region" description="Helical" evidence="6">
    <location>
        <begin position="228"/>
        <end position="251"/>
    </location>
</feature>
<name>A0A644TIS6_9ZZZZ</name>
<accession>A0A644TIS6</accession>
<evidence type="ECO:0000256" key="4">
    <source>
        <dbReference type="ARBA" id="ARBA00022989"/>
    </source>
</evidence>
<dbReference type="EMBL" id="VSSQ01000029">
    <property type="protein sequence ID" value="MPL65621.1"/>
    <property type="molecule type" value="Genomic_DNA"/>
</dbReference>
<protein>
    <recommendedName>
        <fullName evidence="7">Sulfatase N-terminal domain-containing protein</fullName>
    </recommendedName>
</protein>
<evidence type="ECO:0000259" key="7">
    <source>
        <dbReference type="Pfam" id="PF00884"/>
    </source>
</evidence>
<evidence type="ECO:0000256" key="3">
    <source>
        <dbReference type="ARBA" id="ARBA00022692"/>
    </source>
</evidence>
<keyword evidence="2" id="KW-1003">Cell membrane</keyword>
<dbReference type="InterPro" id="IPR000917">
    <property type="entry name" value="Sulfatase_N"/>
</dbReference>
<reference evidence="8" key="1">
    <citation type="submission" date="2019-08" db="EMBL/GenBank/DDBJ databases">
        <authorList>
            <person name="Kucharzyk K."/>
            <person name="Murdoch R.W."/>
            <person name="Higgins S."/>
            <person name="Loffler F."/>
        </authorList>
    </citation>
    <scope>NUCLEOTIDE SEQUENCE</scope>
</reference>
<comment type="subcellular location">
    <subcellularLocation>
        <location evidence="1">Cell membrane</location>
        <topology evidence="1">Multi-pass membrane protein</topology>
    </subcellularLocation>
</comment>
<feature type="transmembrane region" description="Helical" evidence="6">
    <location>
        <begin position="86"/>
        <end position="105"/>
    </location>
</feature>
<comment type="caution">
    <text evidence="8">The sequence shown here is derived from an EMBL/GenBank/DDBJ whole genome shotgun (WGS) entry which is preliminary data.</text>
</comment>
<evidence type="ECO:0000256" key="5">
    <source>
        <dbReference type="ARBA" id="ARBA00023136"/>
    </source>
</evidence>
<evidence type="ECO:0000313" key="8">
    <source>
        <dbReference type="EMBL" id="MPL65621.1"/>
    </source>
</evidence>
<sequence length="698" mass="81034">MKGSSTIKGALFKETFFLHRKKLIGIVVIFFVEIYLSFRFYSGEPDFPTGIFAVDVSNAFFRDILLASVFMFLRKHIQRVRQVTKNYCPIVIVAILWIGISMIIINSLKLIFNPLTIISIITGVINNILFVLLAGYIYTKWNNRLSKTIYFLLYFFTILFFYCDTIYFLVTSTHIQKMVFENLNNYAFESVLYTTDIIVLIGILISFFFLMLFFRVPKKLDNLHPKKMGVPIIIMICIAVNFVNIATAYVYPKALVESGFDEEGEIEKSRNLSRAMLSESVTINLIHEFLKNDDRQVIASNQLYRVAFSEHETQLLDELGIDISKKPIATQKAFPYEKVIVIVAESFHRDYLHFYNSQIPAETTHFLDSLVANYPHLDHYYTSNKPTTQGLNSMFLSQLIYSDDQSRANNVTLFKTLESNGFDTVFLESTSQYYNDEFRAYTKRFGMQIYRAKEDLEKQGYIGSSGWGFHNDVMYDETIRTLEENRSNKVFIVTKTIDSHQPYPYCGLSNENIPAAIKDQPKNLYLKAIYWENITLQKFFRDLEDRNLMDDKTLIIFTSDHNPHPSQNDHYKRLGQKDLGLTLAPIPLIFVSKNLEYFNNLDSTIFSSQIDFAPTLLEILGISSPPEFSGKNIINTPEERSYAIGFLGETIYYWSKDSKIKTDMYTGKNQNAYEKALTHWVQDLYVKYFHDNSINSYQ</sequence>
<organism evidence="8">
    <name type="scientific">bioreactor metagenome</name>
    <dbReference type="NCBI Taxonomy" id="1076179"/>
    <lineage>
        <taxon>unclassified sequences</taxon>
        <taxon>metagenomes</taxon>
        <taxon>ecological metagenomes</taxon>
    </lineage>
</organism>
<feature type="transmembrane region" description="Helical" evidence="6">
    <location>
        <begin position="23"/>
        <end position="41"/>
    </location>
</feature>
<dbReference type="PANTHER" id="PTHR47371">
    <property type="entry name" value="LIPOTEICHOIC ACID SYNTHASE"/>
    <property type="match status" value="1"/>
</dbReference>
<gene>
    <name evidence="8" type="ORF">SDC9_11285</name>
</gene>
<keyword evidence="5 6" id="KW-0472">Membrane</keyword>
<feature type="transmembrane region" description="Helical" evidence="6">
    <location>
        <begin position="149"/>
        <end position="170"/>
    </location>
</feature>
<proteinExistence type="predicted"/>
<dbReference type="Pfam" id="PF00884">
    <property type="entry name" value="Sulfatase"/>
    <property type="match status" value="1"/>
</dbReference>
<dbReference type="PANTHER" id="PTHR47371:SF3">
    <property type="entry name" value="PHOSPHOGLYCEROL TRANSFERASE I"/>
    <property type="match status" value="1"/>
</dbReference>